<dbReference type="Gene3D" id="3.40.50.1820">
    <property type="entry name" value="alpha/beta hydrolase"/>
    <property type="match status" value="1"/>
</dbReference>
<dbReference type="SUPFAM" id="SSF53474">
    <property type="entry name" value="alpha/beta-Hydrolases"/>
    <property type="match status" value="1"/>
</dbReference>
<sequence length="338" mass="37549">MGLAFDSLFITRSIRAASRHSSPSLYVCPNCRVRRFSCSQTPNSHASPDPHLECLGKVIRDEYATVRDHYDSPKHPIVLAHGLLGFAELRLAGPLLPGVQYWRGIKEALSMKGIEVITATVPPSASIEMRAEVLEKNIASAARGKEVNIVAGLDSRYMISLLKPKDFKVLSLTTIATPHRAGSAVADYVLQQIGDDRLTQLYYLLEKIRIESGAFSQLTHEYMEKTFNPSTPDVDGVRYFSYGAVMRPRIWSVFRLSHRLLNQTEGYNDGLVSVASSKWGGEDGYKGTLMDVSHLDLINWSNRLKWLAGELTGQRPKFNAVAFYLDIAGSCQILLASD</sequence>
<organism evidence="1 2">
    <name type="scientific">Aspergillus lucknowensis</name>
    <dbReference type="NCBI Taxonomy" id="176173"/>
    <lineage>
        <taxon>Eukaryota</taxon>
        <taxon>Fungi</taxon>
        <taxon>Dikarya</taxon>
        <taxon>Ascomycota</taxon>
        <taxon>Pezizomycotina</taxon>
        <taxon>Eurotiomycetes</taxon>
        <taxon>Eurotiomycetidae</taxon>
        <taxon>Eurotiales</taxon>
        <taxon>Aspergillaceae</taxon>
        <taxon>Aspergillus</taxon>
        <taxon>Aspergillus subgen. Nidulantes</taxon>
    </lineage>
</organism>
<dbReference type="PANTHER" id="PTHR11440">
    <property type="entry name" value="LECITHIN-CHOLESTEROL ACYLTRANSFERASE-RELATED"/>
    <property type="match status" value="1"/>
</dbReference>
<dbReference type="RefSeq" id="XP_070883893.1">
    <property type="nucleotide sequence ID" value="XM_071031410.1"/>
</dbReference>
<proteinExistence type="predicted"/>
<evidence type="ECO:0000313" key="2">
    <source>
        <dbReference type="Proteomes" id="UP001610432"/>
    </source>
</evidence>
<keyword evidence="2" id="KW-1185">Reference proteome</keyword>
<dbReference type="InterPro" id="IPR029058">
    <property type="entry name" value="AB_hydrolase_fold"/>
</dbReference>
<dbReference type="Proteomes" id="UP001610432">
    <property type="component" value="Unassembled WGS sequence"/>
</dbReference>
<protein>
    <recommendedName>
        <fullName evidence="3">Triacylglycerol lipase</fullName>
    </recommendedName>
</protein>
<dbReference type="GeneID" id="98146482"/>
<reference evidence="1 2" key="1">
    <citation type="submission" date="2024-07" db="EMBL/GenBank/DDBJ databases">
        <title>Section-level genome sequencing and comparative genomics of Aspergillus sections Usti and Cavernicolus.</title>
        <authorList>
            <consortium name="Lawrence Berkeley National Laboratory"/>
            <person name="Nybo J.L."/>
            <person name="Vesth T.C."/>
            <person name="Theobald S."/>
            <person name="Frisvad J.C."/>
            <person name="Larsen T.O."/>
            <person name="Kjaerboelling I."/>
            <person name="Rothschild-Mancinelli K."/>
            <person name="Lyhne E.K."/>
            <person name="Kogle M.E."/>
            <person name="Barry K."/>
            <person name="Clum A."/>
            <person name="Na H."/>
            <person name="Ledsgaard L."/>
            <person name="Lin J."/>
            <person name="Lipzen A."/>
            <person name="Kuo A."/>
            <person name="Riley R."/>
            <person name="Mondo S."/>
            <person name="Labutti K."/>
            <person name="Haridas S."/>
            <person name="Pangalinan J."/>
            <person name="Salamov A.A."/>
            <person name="Simmons B.A."/>
            <person name="Magnuson J.K."/>
            <person name="Chen J."/>
            <person name="Drula E."/>
            <person name="Henrissat B."/>
            <person name="Wiebenga A."/>
            <person name="Lubbers R.J."/>
            <person name="Gomes A.C."/>
            <person name="Macurrencykelacurrency M.R."/>
            <person name="Stajich J."/>
            <person name="Grigoriev I.V."/>
            <person name="Mortensen U.H."/>
            <person name="De Vries R.P."/>
            <person name="Baker S.E."/>
            <person name="Andersen M.R."/>
        </authorList>
    </citation>
    <scope>NUCLEOTIDE SEQUENCE [LARGE SCALE GENOMIC DNA]</scope>
    <source>
        <strain evidence="1 2">CBS 449.75</strain>
    </source>
</reference>
<dbReference type="EMBL" id="JBFXLQ010000036">
    <property type="protein sequence ID" value="KAL2864914.1"/>
    <property type="molecule type" value="Genomic_DNA"/>
</dbReference>
<comment type="caution">
    <text evidence="1">The sequence shown here is derived from an EMBL/GenBank/DDBJ whole genome shotgun (WGS) entry which is preliminary data.</text>
</comment>
<name>A0ABR4LLB4_9EURO</name>
<gene>
    <name evidence="1" type="ORF">BJX67DRAFT_373551</name>
</gene>
<accession>A0ABR4LLB4</accession>
<evidence type="ECO:0008006" key="3">
    <source>
        <dbReference type="Google" id="ProtNLM"/>
    </source>
</evidence>
<evidence type="ECO:0000313" key="1">
    <source>
        <dbReference type="EMBL" id="KAL2864914.1"/>
    </source>
</evidence>